<accession>A0ABQ0VC90</accession>
<name>A0ABQ0VC90_ENTMU</name>
<reference evidence="1 2" key="1">
    <citation type="submission" date="2019-07" db="EMBL/GenBank/DDBJ databases">
        <title>Whole genome shotgun sequence of Enterococcus mundtii NBRC 100490.</title>
        <authorList>
            <person name="Hosoyama A."/>
            <person name="Uohara A."/>
            <person name="Ohji S."/>
            <person name="Ichikawa N."/>
        </authorList>
    </citation>
    <scope>NUCLEOTIDE SEQUENCE [LARGE SCALE GENOMIC DNA]</scope>
    <source>
        <strain evidence="1 2">NBRC 100490</strain>
    </source>
</reference>
<protein>
    <submittedName>
        <fullName evidence="1">Crossover junction endodeoxyribonuclease RuvA</fullName>
    </submittedName>
</protein>
<proteinExistence type="predicted"/>
<evidence type="ECO:0000313" key="2">
    <source>
        <dbReference type="Proteomes" id="UP000321175"/>
    </source>
</evidence>
<comment type="caution">
    <text evidence="1">The sequence shown here is derived from an EMBL/GenBank/DDBJ whole genome shotgun (WGS) entry which is preliminary data.</text>
</comment>
<dbReference type="EMBL" id="BJWA01000007">
    <property type="protein sequence ID" value="GEL80084.1"/>
    <property type="molecule type" value="Genomic_DNA"/>
</dbReference>
<dbReference type="Gene3D" id="3.30.1330.70">
    <property type="entry name" value="Holliday junction resolvase RusA"/>
    <property type="match status" value="1"/>
</dbReference>
<dbReference type="RefSeq" id="WP_071866792.1">
    <property type="nucleotide sequence ID" value="NZ_BJWA01000007.1"/>
</dbReference>
<evidence type="ECO:0000313" key="1">
    <source>
        <dbReference type="EMBL" id="GEL80084.1"/>
    </source>
</evidence>
<dbReference type="Proteomes" id="UP000321175">
    <property type="component" value="Unassembled WGS sequence"/>
</dbReference>
<gene>
    <name evidence="1" type="ORF">EMU01_12280</name>
</gene>
<dbReference type="GeneID" id="60999700"/>
<dbReference type="SUPFAM" id="SSF103084">
    <property type="entry name" value="Holliday junction resolvase RusA"/>
    <property type="match status" value="1"/>
</dbReference>
<sequence>MTIYSNEIKIVVPGQPVPQGRPRFARRGNFVSTYDPKPSADYKKRVKRYASRLKLDNLLTGELEVEVLIFKETLKSFNKAKRIDAEAKLLRPITKPDADNYAKGVLDALKGIVWKDDGQVVDLIARKYYSSEPRVEIYIRELTATQQQLF</sequence>
<dbReference type="InterPro" id="IPR036614">
    <property type="entry name" value="RusA-like_sf"/>
</dbReference>
<dbReference type="Pfam" id="PF05866">
    <property type="entry name" value="RusA"/>
    <property type="match status" value="1"/>
</dbReference>
<keyword evidence="2" id="KW-1185">Reference proteome</keyword>
<dbReference type="InterPro" id="IPR008822">
    <property type="entry name" value="Endonuclease_RusA-like"/>
</dbReference>
<organism evidence="1 2">
    <name type="scientific">Enterococcus mundtii</name>
    <dbReference type="NCBI Taxonomy" id="53346"/>
    <lineage>
        <taxon>Bacteria</taxon>
        <taxon>Bacillati</taxon>
        <taxon>Bacillota</taxon>
        <taxon>Bacilli</taxon>
        <taxon>Lactobacillales</taxon>
        <taxon>Enterococcaceae</taxon>
        <taxon>Enterococcus</taxon>
    </lineage>
</organism>